<feature type="compositionally biased region" description="Basic and acidic residues" evidence="1">
    <location>
        <begin position="196"/>
        <end position="207"/>
    </location>
</feature>
<organism evidence="2">
    <name type="scientific">Schistocephalus solidus</name>
    <name type="common">Tapeworm</name>
    <dbReference type="NCBI Taxonomy" id="70667"/>
    <lineage>
        <taxon>Eukaryota</taxon>
        <taxon>Metazoa</taxon>
        <taxon>Spiralia</taxon>
        <taxon>Lophotrochozoa</taxon>
        <taxon>Platyhelminthes</taxon>
        <taxon>Cestoda</taxon>
        <taxon>Eucestoda</taxon>
        <taxon>Diphyllobothriidea</taxon>
        <taxon>Diphyllobothriidae</taxon>
        <taxon>Schistocephalus</taxon>
    </lineage>
</organism>
<dbReference type="AlphaFoldDB" id="A0A183SAJ9"/>
<protein>
    <submittedName>
        <fullName evidence="2">LRC34</fullName>
    </submittedName>
</protein>
<dbReference type="Gene3D" id="3.80.10.10">
    <property type="entry name" value="Ribonuclease Inhibitor"/>
    <property type="match status" value="1"/>
</dbReference>
<name>A0A183SAJ9_SCHSO</name>
<dbReference type="InterPro" id="IPR032675">
    <property type="entry name" value="LRR_dom_sf"/>
</dbReference>
<evidence type="ECO:0000313" key="2">
    <source>
        <dbReference type="WBParaSite" id="SSLN_0000129601-mRNA-1"/>
    </source>
</evidence>
<proteinExistence type="predicted"/>
<accession>A0A183SAJ9</accession>
<reference evidence="2" key="1">
    <citation type="submission" date="2016-06" db="UniProtKB">
        <authorList>
            <consortium name="WormBaseParasite"/>
        </authorList>
    </citation>
    <scope>IDENTIFICATION</scope>
</reference>
<evidence type="ECO:0000256" key="1">
    <source>
        <dbReference type="SAM" id="MobiDB-lite"/>
    </source>
</evidence>
<dbReference type="WBParaSite" id="SSLN_0000129601-mRNA-1">
    <property type="protein sequence ID" value="SSLN_0000129601-mRNA-1"/>
    <property type="gene ID" value="SSLN_0000129601"/>
</dbReference>
<dbReference type="SUPFAM" id="SSF52047">
    <property type="entry name" value="RNI-like"/>
    <property type="match status" value="1"/>
</dbReference>
<sequence length="225" mass="24370">LDLRGVPILLLDAQVLGQGIRGQFTTTRVNLRKSVTNYLNQRHMGASKQLTKESDTALVCSLTKSQKRHVNDIIRRFFTSPSGKTEVQAAEVAAVLVDVPNLCLRGLHLGETGISGPSLSELTAAIRIAGQLSDLRLPSNGLQSSDVKSLVNLLRFYAGLEVLDLSYNQIGPGVTTESRRPEMEEGAGGSDPTGWECHKSHIKKEPLQPDSQSTGQPLHTKHTLG</sequence>
<feature type="region of interest" description="Disordered" evidence="1">
    <location>
        <begin position="171"/>
        <end position="225"/>
    </location>
</feature>